<reference evidence="8 9" key="1">
    <citation type="submission" date="2019-09" db="EMBL/GenBank/DDBJ databases">
        <authorList>
            <person name="Chandra G."/>
            <person name="Truman W A."/>
        </authorList>
    </citation>
    <scope>NUCLEOTIDE SEQUENCE [LARGE SCALE GENOMIC DNA]</scope>
    <source>
        <strain evidence="8">PS833</strain>
    </source>
</reference>
<dbReference type="Pfam" id="PF13673">
    <property type="entry name" value="Acetyltransf_10"/>
    <property type="match status" value="1"/>
</dbReference>
<name>A0A5E7BYN5_PSEFL</name>
<evidence type="ECO:0000259" key="7">
    <source>
        <dbReference type="PROSITE" id="PS51186"/>
    </source>
</evidence>
<evidence type="ECO:0000256" key="5">
    <source>
        <dbReference type="ARBA" id="ARBA00023315"/>
    </source>
</evidence>
<dbReference type="SUPFAM" id="SSF55729">
    <property type="entry name" value="Acyl-CoA N-acyltransferases (Nat)"/>
    <property type="match status" value="1"/>
</dbReference>
<accession>A0A5E7BYN5</accession>
<comment type="similarity">
    <text evidence="1">Belongs to the acetyltransferase family. GNAT subfamily.</text>
</comment>
<keyword evidence="5" id="KW-0012">Acyltransferase</keyword>
<dbReference type="GO" id="GO:0016747">
    <property type="term" value="F:acyltransferase activity, transferring groups other than amino-acyl groups"/>
    <property type="evidence" value="ECO:0007669"/>
    <property type="project" value="InterPro"/>
</dbReference>
<evidence type="ECO:0000256" key="1">
    <source>
        <dbReference type="ARBA" id="ARBA00009342"/>
    </source>
</evidence>
<dbReference type="Gene3D" id="3.40.630.30">
    <property type="match status" value="1"/>
</dbReference>
<dbReference type="InterPro" id="IPR016181">
    <property type="entry name" value="Acyl_CoA_acyltransferase"/>
</dbReference>
<evidence type="ECO:0000313" key="8">
    <source>
        <dbReference type="EMBL" id="VVN96810.1"/>
    </source>
</evidence>
<dbReference type="InterPro" id="IPR000182">
    <property type="entry name" value="GNAT_dom"/>
</dbReference>
<proteinExistence type="inferred from homology"/>
<evidence type="ECO:0000256" key="3">
    <source>
        <dbReference type="ARBA" id="ARBA00022649"/>
    </source>
</evidence>
<dbReference type="PANTHER" id="PTHR36449:SF1">
    <property type="entry name" value="ACETYLTRANSFERASE"/>
    <property type="match status" value="1"/>
</dbReference>
<dbReference type="Proteomes" id="UP000409037">
    <property type="component" value="Unassembled WGS sequence"/>
</dbReference>
<dbReference type="PANTHER" id="PTHR36449">
    <property type="entry name" value="ACETYLTRANSFERASE-RELATED"/>
    <property type="match status" value="1"/>
</dbReference>
<feature type="domain" description="N-acetyltransferase" evidence="7">
    <location>
        <begin position="17"/>
        <end position="172"/>
    </location>
</feature>
<dbReference type="OrthoDB" id="9799147at2"/>
<keyword evidence="4" id="KW-0808">Transferase</keyword>
<evidence type="ECO:0000256" key="4">
    <source>
        <dbReference type="ARBA" id="ARBA00022679"/>
    </source>
</evidence>
<evidence type="ECO:0000256" key="6">
    <source>
        <dbReference type="ARBA" id="ARBA00049880"/>
    </source>
</evidence>
<protein>
    <recommendedName>
        <fullName evidence="7">N-acetyltransferase domain-containing protein</fullName>
    </recommendedName>
</protein>
<keyword evidence="2" id="KW-0678">Repressor</keyword>
<evidence type="ECO:0000313" key="9">
    <source>
        <dbReference type="Proteomes" id="UP000409037"/>
    </source>
</evidence>
<sequence>MGTKAIPAYEIDNHLQARLETYLYLKDFDCGLAMMDEYYKSSLKRALKSENIRGIGAINPASEVVGFGTLTLGHIDRTLAKPAIQKSNLPSQLPVVRMVMFGVDRRYQGLGIGQEILRHTFIQAAKVHNEVPIRGLYLDAAPNAVSYYESLGFQSLSGPDVRGGVPMLVSVEPILRAIADTAE</sequence>
<dbReference type="PROSITE" id="PS51186">
    <property type="entry name" value="GNAT"/>
    <property type="match status" value="1"/>
</dbReference>
<gene>
    <name evidence="8" type="ORF">PS833_02315</name>
</gene>
<organism evidence="8 9">
    <name type="scientific">Pseudomonas fluorescens</name>
    <dbReference type="NCBI Taxonomy" id="294"/>
    <lineage>
        <taxon>Bacteria</taxon>
        <taxon>Pseudomonadati</taxon>
        <taxon>Pseudomonadota</taxon>
        <taxon>Gammaproteobacteria</taxon>
        <taxon>Pseudomonadales</taxon>
        <taxon>Pseudomonadaceae</taxon>
        <taxon>Pseudomonas</taxon>
    </lineage>
</organism>
<keyword evidence="3" id="KW-1277">Toxin-antitoxin system</keyword>
<comment type="catalytic activity">
    <reaction evidence="6">
        <text>glycyl-tRNA(Gly) + acetyl-CoA = N-acetylglycyl-tRNA(Gly) + CoA + H(+)</text>
        <dbReference type="Rhea" id="RHEA:81867"/>
        <dbReference type="Rhea" id="RHEA-COMP:9683"/>
        <dbReference type="Rhea" id="RHEA-COMP:19766"/>
        <dbReference type="ChEBI" id="CHEBI:15378"/>
        <dbReference type="ChEBI" id="CHEBI:57287"/>
        <dbReference type="ChEBI" id="CHEBI:57288"/>
        <dbReference type="ChEBI" id="CHEBI:78522"/>
        <dbReference type="ChEBI" id="CHEBI:232036"/>
    </reaction>
</comment>
<evidence type="ECO:0000256" key="2">
    <source>
        <dbReference type="ARBA" id="ARBA00022491"/>
    </source>
</evidence>
<dbReference type="EMBL" id="CABVHU010000005">
    <property type="protein sequence ID" value="VVN96810.1"/>
    <property type="molecule type" value="Genomic_DNA"/>
</dbReference>
<dbReference type="AlphaFoldDB" id="A0A5E7BYN5"/>
<dbReference type="RefSeq" id="WP_150797992.1">
    <property type="nucleotide sequence ID" value="NZ_CABVHU010000005.1"/>
</dbReference>